<organism evidence="3 4">
    <name type="scientific">Volvox reticuliferus</name>
    <dbReference type="NCBI Taxonomy" id="1737510"/>
    <lineage>
        <taxon>Eukaryota</taxon>
        <taxon>Viridiplantae</taxon>
        <taxon>Chlorophyta</taxon>
        <taxon>core chlorophytes</taxon>
        <taxon>Chlorophyceae</taxon>
        <taxon>CS clade</taxon>
        <taxon>Chlamydomonadales</taxon>
        <taxon>Volvocaceae</taxon>
        <taxon>Volvox</taxon>
    </lineage>
</organism>
<feature type="compositionally biased region" description="Low complexity" evidence="1">
    <location>
        <begin position="899"/>
        <end position="909"/>
    </location>
</feature>
<reference evidence="3" key="1">
    <citation type="journal article" date="2021" name="Proc. Natl. Acad. Sci. U.S.A.">
        <title>Three genomes in the algal genus Volvox reveal the fate of a haploid sex-determining region after a transition to homothallism.</title>
        <authorList>
            <person name="Yamamoto K."/>
            <person name="Hamaji T."/>
            <person name="Kawai-Toyooka H."/>
            <person name="Matsuzaki R."/>
            <person name="Takahashi F."/>
            <person name="Nishimura Y."/>
            <person name="Kawachi M."/>
            <person name="Noguchi H."/>
            <person name="Minakuchi Y."/>
            <person name="Umen J.G."/>
            <person name="Toyoda A."/>
            <person name="Nozaki H."/>
        </authorList>
    </citation>
    <scope>NUCLEOTIDE SEQUENCE</scope>
    <source>
        <strain evidence="3">NIES-3785</strain>
        <strain evidence="2">NIES-3786</strain>
    </source>
</reference>
<feature type="region of interest" description="Disordered" evidence="1">
    <location>
        <begin position="829"/>
        <end position="915"/>
    </location>
</feature>
<feature type="compositionally biased region" description="Low complexity" evidence="1">
    <location>
        <begin position="541"/>
        <end position="559"/>
    </location>
</feature>
<feature type="compositionally biased region" description="Gly residues" evidence="1">
    <location>
        <begin position="886"/>
        <end position="898"/>
    </location>
</feature>
<protein>
    <recommendedName>
        <fullName evidence="6">GPI inositol-deacylase</fullName>
    </recommendedName>
</protein>
<evidence type="ECO:0000313" key="3">
    <source>
        <dbReference type="EMBL" id="GIM08294.1"/>
    </source>
</evidence>
<gene>
    <name evidence="2" type="ORF">Vretifemale_8977</name>
    <name evidence="3" type="ORF">Vretimale_12265</name>
</gene>
<dbReference type="Proteomes" id="UP000747110">
    <property type="component" value="Unassembled WGS sequence"/>
</dbReference>
<name>A0A8J4GK19_9CHLO</name>
<evidence type="ECO:0000313" key="2">
    <source>
        <dbReference type="EMBL" id="GIL79685.1"/>
    </source>
</evidence>
<dbReference type="PANTHER" id="PTHR48202">
    <property type="entry name" value="ALPHA/BETA-HYDROLASES SUPERFAMILY PROTEIN"/>
    <property type="match status" value="1"/>
</dbReference>
<dbReference type="SUPFAM" id="SSF53474">
    <property type="entry name" value="alpha/beta-Hydrolases"/>
    <property type="match status" value="1"/>
</dbReference>
<feature type="region of interest" description="Disordered" evidence="1">
    <location>
        <begin position="1369"/>
        <end position="1436"/>
    </location>
</feature>
<feature type="compositionally biased region" description="Low complexity" evidence="1">
    <location>
        <begin position="859"/>
        <end position="874"/>
    </location>
</feature>
<feature type="region of interest" description="Disordered" evidence="1">
    <location>
        <begin position="1452"/>
        <end position="1504"/>
    </location>
</feature>
<evidence type="ECO:0000256" key="1">
    <source>
        <dbReference type="SAM" id="MobiDB-lite"/>
    </source>
</evidence>
<dbReference type="EMBL" id="BNCP01000016">
    <property type="protein sequence ID" value="GIL79685.1"/>
    <property type="molecule type" value="Genomic_DNA"/>
</dbReference>
<evidence type="ECO:0000313" key="5">
    <source>
        <dbReference type="Proteomes" id="UP000747110"/>
    </source>
</evidence>
<comment type="caution">
    <text evidence="3">The sequence shown here is derived from an EMBL/GenBank/DDBJ whole genome shotgun (WGS) entry which is preliminary data.</text>
</comment>
<dbReference type="Gene3D" id="3.40.50.1820">
    <property type="entry name" value="alpha/beta hydrolase"/>
    <property type="match status" value="1"/>
</dbReference>
<evidence type="ECO:0008006" key="6">
    <source>
        <dbReference type="Google" id="ProtNLM"/>
    </source>
</evidence>
<feature type="region of interest" description="Disordered" evidence="1">
    <location>
        <begin position="488"/>
        <end position="566"/>
    </location>
</feature>
<sequence length="1789" mass="181210">MALSRSAARTARHRRWLWALTACAGATGLVVIEEQLQNSARERGQTTTEFAKECATEAASNCKKTTGVARALLHTAMSSALGAMQQRNFDPGSFRADMVATVADLAAEAPTRRHLVALGGGYFLDWLLQLAYSHQSDSISRDSLGNSRGILAGGSTPADGDRGTSAVYGTITGASGSEFFEPDLRPGAGAGAVPNGGVGGTRRWGPLRYESREGELPLDGTAEDGAGLASSDLASASPAAARLHRAAERALESILEDGVAAGSLLDRPGAVPLLLRAVAEGRASRTVAEALAARAAEARTAAEAMTADLRDVMEALRGRISSSSAGGGGLAGGGLALQCTAAGLLSAWAAGSSANRAKLTGLGLPGVLAEVATAVSGISNKAAVGLQWQLLRLARVMAEHSSSSDSHHLAACILPLLYTAADAAAAEDAAMASYAVDTLAAAVRHGGAPVAEVVANSTMTHLLWQLAEGLGAHRVPAMDGANETATAAGGVAANEKDPGEKQAAAAAQADDAVTAKPKASRGWLWSRRGSPAGSRPTASIGAPVSSTSSAGAGTSSGAPPSAPVKSRTVMQVQDSTLAASVAVAVAELARNALLPEAQVPRWRDWLLDILCVDGFDPGTSATGMGTRPAIAAASPVAAQTGAVLPCGENVGDAAAPLRRQGEGQLVQAALNGSCNSGSSNSSSTGGDSSQSRGGQVQSLPSWLTLPDRGRKQPCAGTGAGSGSSTAAAPHPDQVLGTTDGQEVPKALRPSVVLALSALSHIPGNHGLQAAHYWLSRLLSELAARTLPYTSLVYLEGPRAPQDLIHAVPVLPSYVKSVADALERAADAVADDSPTLPPHLEFDLAGSGLVGRPTHDTAPRRSSGSRGGSSSSSSSTQTGSIRWGAAGVTGAGSGTGGGTSEQQQQQQQQRRSQHELDVAAYRQAAHVVDVVVAERKAADALEALCAVVAPDLDKQRWLLHRGVLPLMHRLTRTADDPRVVLQEPGQTDAERLDQEVAMESIAAAAATAEAEVATAAATTVPHVQRVGHRHLQQDQQLLRGPWNKQQMLEQQQHAQAPAVVSEILSDREGGPSLCLQRQVARMLALLALLPDAQDGLRATASDTRAARITGCADGGTGGGWLTWLRHAASSSDCRLSSNATRALLHLAALQVNAAAAMFAANTVAAAGGAAGGLRASAAAPVVTAAAPPVFLDGIHLLNPGAQHHWALVRQASAVTAAATLGEHAATVASEASMHQGSGIDAVAGGDVRTHGSGLPTVPDAPGAAVAMSVAATTPGLTSVAPAVVSHDLADVGVGGVVAGANVVSMDCRAAGDGGGALLAPGDAAPVPSVSSSLLGALWFAVSLPLSFWGTTALSRSGLFTSYGGEVPGTTPPSLPAGAAATASGLPQAAPHADAAVMAHLRPTGGEDGGGDDGGPFRSQPPSVIGDGSAAWKSQGEPTSLDVSTLLAAGVQRPSANESIVPPTGTGSIDGGNPSPAFALQTGLMRHPDLTPSTAGHRNGSADHTVPEELGAGAAATDSGLLPVVDVVFVHGIRGGPFITWRKAGVMTRGSAASHMERSACWPSTWLAEEVPGARLLSVEYLAPVSAWEGESLPLEDNVSRVMAQLAAAGVGTGQRPVVFVAHSMGGLLVKEMLARSMDQAAQGGPHASLAPSTRGIVFFGTPHFGNAMAAMGWKLRHVPGALPAPSLARLTPGPHLLSLNDRLRELHESQGGALRVVSLLEGQPTQLSGVIPRILVVAPDSAYPGFGASMTLPENDHIDCCKPASQAAPAYLVVRDLVLHAISVAVPGAG</sequence>
<feature type="compositionally biased region" description="Low complexity" evidence="1">
    <location>
        <begin position="502"/>
        <end position="512"/>
    </location>
</feature>
<keyword evidence="5" id="KW-1185">Reference proteome</keyword>
<dbReference type="EMBL" id="BNCQ01000027">
    <property type="protein sequence ID" value="GIM08294.1"/>
    <property type="molecule type" value="Genomic_DNA"/>
</dbReference>
<dbReference type="OrthoDB" id="5086500at2759"/>
<evidence type="ECO:0000313" key="4">
    <source>
        <dbReference type="Proteomes" id="UP000722791"/>
    </source>
</evidence>
<feature type="compositionally biased region" description="Low complexity" evidence="1">
    <location>
        <begin position="671"/>
        <end position="698"/>
    </location>
</feature>
<dbReference type="PANTHER" id="PTHR48202:SF1">
    <property type="entry name" value="ALPHA_BETA-HYDROLASES SUPERFAMILY PROTEIN"/>
    <property type="match status" value="1"/>
</dbReference>
<dbReference type="InterPro" id="IPR029058">
    <property type="entry name" value="AB_hydrolase_fold"/>
</dbReference>
<dbReference type="Proteomes" id="UP000722791">
    <property type="component" value="Unassembled WGS sequence"/>
</dbReference>
<feature type="compositionally biased region" description="Low complexity" evidence="1">
    <location>
        <begin position="1387"/>
        <end position="1397"/>
    </location>
</feature>
<feature type="region of interest" description="Disordered" evidence="1">
    <location>
        <begin position="670"/>
        <end position="740"/>
    </location>
</feature>
<accession>A0A8J4GK19</accession>
<proteinExistence type="predicted"/>